<comment type="caution">
    <text evidence="2">The sequence shown here is derived from an EMBL/GenBank/DDBJ whole genome shotgun (WGS) entry which is preliminary data.</text>
</comment>
<organism evidence="2 3">
    <name type="scientific">Saguinus oedipus</name>
    <name type="common">Cotton-top tamarin</name>
    <name type="synonym">Oedipomidas oedipus</name>
    <dbReference type="NCBI Taxonomy" id="9490"/>
    <lineage>
        <taxon>Eukaryota</taxon>
        <taxon>Metazoa</taxon>
        <taxon>Chordata</taxon>
        <taxon>Craniata</taxon>
        <taxon>Vertebrata</taxon>
        <taxon>Euteleostomi</taxon>
        <taxon>Mammalia</taxon>
        <taxon>Eutheria</taxon>
        <taxon>Euarchontoglires</taxon>
        <taxon>Primates</taxon>
        <taxon>Haplorrhini</taxon>
        <taxon>Platyrrhini</taxon>
        <taxon>Cebidae</taxon>
        <taxon>Callitrichinae</taxon>
        <taxon>Saguinus</taxon>
    </lineage>
</organism>
<feature type="region of interest" description="Disordered" evidence="1">
    <location>
        <begin position="63"/>
        <end position="114"/>
    </location>
</feature>
<evidence type="ECO:0000313" key="3">
    <source>
        <dbReference type="Proteomes" id="UP001266305"/>
    </source>
</evidence>
<name>A0ABQ9VBE0_SAGOE</name>
<evidence type="ECO:0000313" key="2">
    <source>
        <dbReference type="EMBL" id="KAK2106678.1"/>
    </source>
</evidence>
<sequence>MGSQVLANGDNKVFAISDLIQQPGADLSTAYSRMGPTCIPSDGGTVGGEDAIGSMGTQVRALGHKMGSSEPLPIEDGDRRRKKKRRARAADSLPGKFEGWSHKSPTSGPAAYRV</sequence>
<gene>
    <name evidence="2" type="ORF">P7K49_016192</name>
</gene>
<dbReference type="EMBL" id="JASSZA010000007">
    <property type="protein sequence ID" value="KAK2106678.1"/>
    <property type="molecule type" value="Genomic_DNA"/>
</dbReference>
<reference evidence="2 3" key="1">
    <citation type="submission" date="2023-05" db="EMBL/GenBank/DDBJ databases">
        <title>B98-5 Cell Line De Novo Hybrid Assembly: An Optical Mapping Approach.</title>
        <authorList>
            <person name="Kananen K."/>
            <person name="Auerbach J.A."/>
            <person name="Kautto E."/>
            <person name="Blachly J.S."/>
        </authorList>
    </citation>
    <scope>NUCLEOTIDE SEQUENCE [LARGE SCALE GENOMIC DNA]</scope>
    <source>
        <strain evidence="2">B95-8</strain>
        <tissue evidence="2">Cell line</tissue>
    </source>
</reference>
<keyword evidence="3" id="KW-1185">Reference proteome</keyword>
<evidence type="ECO:0000256" key="1">
    <source>
        <dbReference type="SAM" id="MobiDB-lite"/>
    </source>
</evidence>
<proteinExistence type="predicted"/>
<accession>A0ABQ9VBE0</accession>
<protein>
    <submittedName>
        <fullName evidence="2">Uncharacterized protein</fullName>
    </submittedName>
</protein>
<dbReference type="Proteomes" id="UP001266305">
    <property type="component" value="Unassembled WGS sequence"/>
</dbReference>